<dbReference type="PANTHER" id="PTHR43690:SF34">
    <property type="entry name" value="ZINC PROTEASE PQQL-LIKE"/>
    <property type="match status" value="1"/>
</dbReference>
<evidence type="ECO:0000256" key="2">
    <source>
        <dbReference type="ARBA" id="ARBA00007261"/>
    </source>
</evidence>
<evidence type="ECO:0000256" key="6">
    <source>
        <dbReference type="ARBA" id="ARBA00022833"/>
    </source>
</evidence>
<keyword evidence="4" id="KW-0479">Metal-binding</keyword>
<protein>
    <submittedName>
        <fullName evidence="12">Insulinase family protein</fullName>
    </submittedName>
</protein>
<feature type="signal peptide" evidence="9">
    <location>
        <begin position="1"/>
        <end position="21"/>
    </location>
</feature>
<dbReference type="PANTHER" id="PTHR43690">
    <property type="entry name" value="NARDILYSIN"/>
    <property type="match status" value="1"/>
</dbReference>
<evidence type="ECO:0000256" key="9">
    <source>
        <dbReference type="SAM" id="SignalP"/>
    </source>
</evidence>
<keyword evidence="13" id="KW-1185">Reference proteome</keyword>
<evidence type="ECO:0000313" key="13">
    <source>
        <dbReference type="Proteomes" id="UP001197770"/>
    </source>
</evidence>
<reference evidence="12 13" key="1">
    <citation type="submission" date="2021-11" db="EMBL/GenBank/DDBJ databases">
        <title>Seasonal and diel survey of microbial diversity of the Tyrrhenian coast.</title>
        <authorList>
            <person name="Gattoni G."/>
            <person name="Corral P."/>
        </authorList>
    </citation>
    <scope>NUCLEOTIDE SEQUENCE [LARGE SCALE GENOMIC DNA]</scope>
    <source>
        <strain evidence="12 13">Mr9</strain>
    </source>
</reference>
<evidence type="ECO:0000256" key="7">
    <source>
        <dbReference type="ARBA" id="ARBA00023049"/>
    </source>
</evidence>
<dbReference type="Pfam" id="PF00675">
    <property type="entry name" value="Peptidase_M16"/>
    <property type="match status" value="1"/>
</dbReference>
<sequence length="946" mass="107438">MKKHNFWIFGLCLFLLGTVQAQNVESKANSANIPQGQIPTDPNVKIGKLDNGLTYYIRNNGKPEDKVELRLVVNAGSILENDNQQGLAHFMEHMNFNGTTNFQKNELVDYLQSIGVKFGADLNAYTSFDETVYILPIPSDDPEKLEKGFQILEDWAHNTTLTEEAIDGERGVVLEEYRLGLGPDKRMLQEYLPKMLYGSKYAERLPIGKKEVLENFDYETIRKFYNDWYRPDLMAVVAVGDLDVATLEQKIKDHFGKIEPKKNAPKREEFDLPNHEETFVTVATDPEAPFSRVQVMYKDTFKSPATKTTQDYKDLIVRSLFSTMLNNRLNELRNEANPPFIFGYSYYGGTYARDKNAYQSMANTSETGQLDGLKALLVENERVKRFGFQEGELERAKKELLARMEKTYKDRDKIESGRIVGEYVNNFLEEEPIPGIEWEYDFYQKVLPTIDLKDVNGLIQNFIHPDNRVIILTGPEKEGLEPVQEAEVLALLEEVENSELIAYVDEAVRSELLEAKPEAGEIVSEDVNADLDFKSFTLSNGAKITYKITDFKNDEILFSAYSYGGTSLYSDEDYLATAFANSGLTQAGIGGLSLNDMNKLMSGKIVQVSPFISSTTEGFRGQAAPKDLETLFQEVYLYFTDLNKDEEAYNSFITKQKSFLGNLMANPNFYYQNEIGKIRNEGNPRYNGFPTPEKLDEADYDLAYAKYQERFADAGDFNFYFVGNIDEAQLKEFAKMYIGSLPGKNSNETFEVSDFRPKDEQQKVVVNKGTDPKSQVQIVWVEETTYDADEALELDALGEVLTIKLIEQLREEIGGVYGVGANGGIRKYPYGNATFSISFPCGPDNVEKLTEAALAEVEKLKENGPTAEDLAKVKETYLQERKDEMQKNSFWLAALQDSDEEDKDIAMMMSFEERVQALTAEELQEVANKYLDDNYFMGVLMPEETE</sequence>
<dbReference type="InterPro" id="IPR050626">
    <property type="entry name" value="Peptidase_M16"/>
</dbReference>
<proteinExistence type="inferred from homology"/>
<keyword evidence="7" id="KW-0482">Metalloprotease</keyword>
<evidence type="ECO:0000256" key="1">
    <source>
        <dbReference type="ARBA" id="ARBA00001947"/>
    </source>
</evidence>
<keyword evidence="3" id="KW-0645">Protease</keyword>
<dbReference type="InterPro" id="IPR001431">
    <property type="entry name" value="Pept_M16_Zn_BS"/>
</dbReference>
<dbReference type="Pfam" id="PF05193">
    <property type="entry name" value="Peptidase_M16_C"/>
    <property type="match status" value="2"/>
</dbReference>
<feature type="domain" description="Peptidase M16 C-terminal" evidence="11">
    <location>
        <begin position="216"/>
        <end position="400"/>
    </location>
</feature>
<dbReference type="SUPFAM" id="SSF63411">
    <property type="entry name" value="LuxS/MPP-like metallohydrolase"/>
    <property type="match status" value="4"/>
</dbReference>
<dbReference type="InterPro" id="IPR011765">
    <property type="entry name" value="Pept_M16_N"/>
</dbReference>
<feature type="domain" description="Peptidase M16 N-terminal" evidence="10">
    <location>
        <begin position="61"/>
        <end position="179"/>
    </location>
</feature>
<keyword evidence="6" id="KW-0862">Zinc</keyword>
<dbReference type="Proteomes" id="UP001197770">
    <property type="component" value="Unassembled WGS sequence"/>
</dbReference>
<feature type="chain" id="PRO_5046899043" evidence="9">
    <location>
        <begin position="22"/>
        <end position="946"/>
    </location>
</feature>
<evidence type="ECO:0000256" key="3">
    <source>
        <dbReference type="ARBA" id="ARBA00022670"/>
    </source>
</evidence>
<keyword evidence="5" id="KW-0378">Hydrolase</keyword>
<comment type="caution">
    <text evidence="12">The sequence shown here is derived from an EMBL/GenBank/DDBJ whole genome shotgun (WGS) entry which is preliminary data.</text>
</comment>
<name>A0ABS8GX49_9FLAO</name>
<evidence type="ECO:0000256" key="8">
    <source>
        <dbReference type="RuleBase" id="RU004447"/>
    </source>
</evidence>
<comment type="similarity">
    <text evidence="2 8">Belongs to the peptidase M16 family.</text>
</comment>
<evidence type="ECO:0000256" key="5">
    <source>
        <dbReference type="ARBA" id="ARBA00022801"/>
    </source>
</evidence>
<keyword evidence="9" id="KW-0732">Signal</keyword>
<dbReference type="InterPro" id="IPR007863">
    <property type="entry name" value="Peptidase_M16_C"/>
</dbReference>
<gene>
    <name evidence="12" type="ORF">LLW17_17780</name>
</gene>
<comment type="cofactor">
    <cofactor evidence="1">
        <name>Zn(2+)</name>
        <dbReference type="ChEBI" id="CHEBI:29105"/>
    </cofactor>
</comment>
<dbReference type="RefSeq" id="WP_228231637.1">
    <property type="nucleotide sequence ID" value="NZ_JAJGMW010000033.1"/>
</dbReference>
<feature type="domain" description="Peptidase M16 C-terminal" evidence="11">
    <location>
        <begin position="706"/>
        <end position="876"/>
    </location>
</feature>
<dbReference type="EMBL" id="JAJGMW010000033">
    <property type="protein sequence ID" value="MCC4214579.1"/>
    <property type="molecule type" value="Genomic_DNA"/>
</dbReference>
<organism evidence="12 13">
    <name type="scientific">Leeuwenhoekiella parthenopeia</name>
    <dbReference type="NCBI Taxonomy" id="2890320"/>
    <lineage>
        <taxon>Bacteria</taxon>
        <taxon>Pseudomonadati</taxon>
        <taxon>Bacteroidota</taxon>
        <taxon>Flavobacteriia</taxon>
        <taxon>Flavobacteriales</taxon>
        <taxon>Flavobacteriaceae</taxon>
        <taxon>Leeuwenhoekiella</taxon>
    </lineage>
</organism>
<evidence type="ECO:0000259" key="10">
    <source>
        <dbReference type="Pfam" id="PF00675"/>
    </source>
</evidence>
<evidence type="ECO:0000313" key="12">
    <source>
        <dbReference type="EMBL" id="MCC4214579.1"/>
    </source>
</evidence>
<dbReference type="InterPro" id="IPR011249">
    <property type="entry name" value="Metalloenz_LuxS/M16"/>
</dbReference>
<evidence type="ECO:0000259" key="11">
    <source>
        <dbReference type="Pfam" id="PF05193"/>
    </source>
</evidence>
<dbReference type="PROSITE" id="PS00143">
    <property type="entry name" value="INSULINASE"/>
    <property type="match status" value="1"/>
</dbReference>
<dbReference type="Gene3D" id="3.30.830.10">
    <property type="entry name" value="Metalloenzyme, LuxS/M16 peptidase-like"/>
    <property type="match status" value="4"/>
</dbReference>
<accession>A0ABS8GX49</accession>
<evidence type="ECO:0000256" key="4">
    <source>
        <dbReference type="ARBA" id="ARBA00022723"/>
    </source>
</evidence>